<dbReference type="InterPro" id="IPR050404">
    <property type="entry name" value="Heme-degrading_MO"/>
</dbReference>
<dbReference type="PANTHER" id="PTHR34474:SF4">
    <property type="entry name" value="HEME OXYGENASE (STAPHYLOBILIN-PRODUCING) 1"/>
    <property type="match status" value="1"/>
</dbReference>
<evidence type="ECO:0000256" key="3">
    <source>
        <dbReference type="ARBA" id="ARBA00032861"/>
    </source>
</evidence>
<dbReference type="RefSeq" id="WP_017637649.1">
    <property type="nucleotide sequence ID" value="NZ_JAUOQO010000006.1"/>
</dbReference>
<comment type="similarity">
    <text evidence="1">Belongs to the TRAP family.</text>
</comment>
<dbReference type="InterPro" id="IPR007138">
    <property type="entry name" value="ABM_dom"/>
</dbReference>
<dbReference type="Proteomes" id="UP001170310">
    <property type="component" value="Unassembled WGS sequence"/>
</dbReference>
<dbReference type="Gene3D" id="3.30.70.100">
    <property type="match status" value="1"/>
</dbReference>
<dbReference type="GO" id="GO:0004497">
    <property type="term" value="F:monooxygenase activity"/>
    <property type="evidence" value="ECO:0007669"/>
    <property type="project" value="UniProtKB-KW"/>
</dbReference>
<dbReference type="InterPro" id="IPR011008">
    <property type="entry name" value="Dimeric_a/b-barrel"/>
</dbReference>
<evidence type="ECO:0000313" key="6">
    <source>
        <dbReference type="Proteomes" id="UP001170310"/>
    </source>
</evidence>
<organism evidence="5 6">
    <name type="scientific">Staphylococcus pasteuri_A</name>
    <dbReference type="NCBI Taxonomy" id="3062664"/>
    <lineage>
        <taxon>Bacteria</taxon>
        <taxon>Bacillati</taxon>
        <taxon>Bacillota</taxon>
        <taxon>Bacilli</taxon>
        <taxon>Bacillales</taxon>
        <taxon>Staphylococcaceae</taxon>
        <taxon>Staphylococcus</taxon>
    </lineage>
</organism>
<protein>
    <recommendedName>
        <fullName evidence="2">Signal transduction protein TRAP</fullName>
    </recommendedName>
    <alternativeName>
        <fullName evidence="3">Target of RNAIII-activating protein</fullName>
    </alternativeName>
</protein>
<sequence>MRFMAENKLTLNKGTATEIVERFYTRHGIETLDGFEGMFVTRTLEKEDYDEVKILTLWKDKQAFTDWLKSDVFKKAHQNVRSQSDDKSSPIIKNSVHTYDIGYHYLK</sequence>
<keyword evidence="6" id="KW-1185">Reference proteome</keyword>
<evidence type="ECO:0000313" key="5">
    <source>
        <dbReference type="EMBL" id="MDO6574044.1"/>
    </source>
</evidence>
<dbReference type="SUPFAM" id="SSF54909">
    <property type="entry name" value="Dimeric alpha+beta barrel"/>
    <property type="match status" value="1"/>
</dbReference>
<keyword evidence="5" id="KW-0560">Oxidoreductase</keyword>
<evidence type="ECO:0000256" key="2">
    <source>
        <dbReference type="ARBA" id="ARBA00018486"/>
    </source>
</evidence>
<evidence type="ECO:0000256" key="1">
    <source>
        <dbReference type="ARBA" id="ARBA00009267"/>
    </source>
</evidence>
<dbReference type="EMBL" id="JAUOQO010000006">
    <property type="protein sequence ID" value="MDO6574044.1"/>
    <property type="molecule type" value="Genomic_DNA"/>
</dbReference>
<keyword evidence="5" id="KW-0503">Monooxygenase</keyword>
<dbReference type="AlphaFoldDB" id="A0AAW7YSG0"/>
<dbReference type="PROSITE" id="PS51725">
    <property type="entry name" value="ABM"/>
    <property type="match status" value="1"/>
</dbReference>
<proteinExistence type="inferred from homology"/>
<reference evidence="5" key="1">
    <citation type="submission" date="2023-07" db="EMBL/GenBank/DDBJ databases">
        <title>Genome content predicts the carbon catabolic preferences of heterotrophic bacteria.</title>
        <authorList>
            <person name="Gralka M."/>
        </authorList>
    </citation>
    <scope>NUCLEOTIDE SEQUENCE</scope>
    <source>
        <strain evidence="5">E2R20</strain>
    </source>
</reference>
<comment type="caution">
    <text evidence="5">The sequence shown here is derived from an EMBL/GenBank/DDBJ whole genome shotgun (WGS) entry which is preliminary data.</text>
</comment>
<dbReference type="Pfam" id="PF03992">
    <property type="entry name" value="ABM"/>
    <property type="match status" value="1"/>
</dbReference>
<gene>
    <name evidence="5" type="ORF">Q4528_07720</name>
</gene>
<accession>A0AAW7YSG0</accession>
<feature type="domain" description="ABM" evidence="4">
    <location>
        <begin position="3"/>
        <end position="92"/>
    </location>
</feature>
<evidence type="ECO:0000259" key="4">
    <source>
        <dbReference type="PROSITE" id="PS51725"/>
    </source>
</evidence>
<name>A0AAW7YSG0_9STAP</name>
<dbReference type="PANTHER" id="PTHR34474">
    <property type="entry name" value="SIGNAL TRANSDUCTION PROTEIN TRAP"/>
    <property type="match status" value="1"/>
</dbReference>